<protein>
    <recommendedName>
        <fullName evidence="4">Transmembrane protein</fullName>
    </recommendedName>
</protein>
<feature type="transmembrane region" description="Helical" evidence="1">
    <location>
        <begin position="68"/>
        <end position="101"/>
    </location>
</feature>
<evidence type="ECO:0000256" key="1">
    <source>
        <dbReference type="SAM" id="Phobius"/>
    </source>
</evidence>
<keyword evidence="3" id="KW-1185">Reference proteome</keyword>
<dbReference type="EnsemblPlants" id="TuG1812G0200000874.01.T01">
    <property type="protein sequence ID" value="TuG1812G0200000874.01.T01.cds385035"/>
    <property type="gene ID" value="TuG1812G0200000874.01"/>
</dbReference>
<keyword evidence="1" id="KW-1133">Transmembrane helix</keyword>
<keyword evidence="1" id="KW-0472">Membrane</keyword>
<accession>A0A8R7TCX2</accession>
<sequence>MGHPTTEKTSLQPKNYLMLSYLLKKLVLSWFPFACSIDCGFLLPPSCGCRSSHAGSHSKYVTFVVSHPLWFTLLSVLPIHVFLLICWHAGFVLCSICWNWWVCPVESGQCLVC</sequence>
<reference evidence="2" key="3">
    <citation type="submission" date="2022-06" db="UniProtKB">
        <authorList>
            <consortium name="EnsemblPlants"/>
        </authorList>
    </citation>
    <scope>IDENTIFICATION</scope>
</reference>
<dbReference type="AlphaFoldDB" id="A0A8R7TCX2"/>
<feature type="transmembrane region" description="Helical" evidence="1">
    <location>
        <begin position="27"/>
        <end position="47"/>
    </location>
</feature>
<reference evidence="3" key="1">
    <citation type="journal article" date="2013" name="Nature">
        <title>Draft genome of the wheat A-genome progenitor Triticum urartu.</title>
        <authorList>
            <person name="Ling H.Q."/>
            <person name="Zhao S."/>
            <person name="Liu D."/>
            <person name="Wang J."/>
            <person name="Sun H."/>
            <person name="Zhang C."/>
            <person name="Fan H."/>
            <person name="Li D."/>
            <person name="Dong L."/>
            <person name="Tao Y."/>
            <person name="Gao C."/>
            <person name="Wu H."/>
            <person name="Li Y."/>
            <person name="Cui Y."/>
            <person name="Guo X."/>
            <person name="Zheng S."/>
            <person name="Wang B."/>
            <person name="Yu K."/>
            <person name="Liang Q."/>
            <person name="Yang W."/>
            <person name="Lou X."/>
            <person name="Chen J."/>
            <person name="Feng M."/>
            <person name="Jian J."/>
            <person name="Zhang X."/>
            <person name="Luo G."/>
            <person name="Jiang Y."/>
            <person name="Liu J."/>
            <person name="Wang Z."/>
            <person name="Sha Y."/>
            <person name="Zhang B."/>
            <person name="Wu H."/>
            <person name="Tang D."/>
            <person name="Shen Q."/>
            <person name="Xue P."/>
            <person name="Zou S."/>
            <person name="Wang X."/>
            <person name="Liu X."/>
            <person name="Wang F."/>
            <person name="Yang Y."/>
            <person name="An X."/>
            <person name="Dong Z."/>
            <person name="Zhang K."/>
            <person name="Zhang X."/>
            <person name="Luo M.C."/>
            <person name="Dvorak J."/>
            <person name="Tong Y."/>
            <person name="Wang J."/>
            <person name="Yang H."/>
            <person name="Li Z."/>
            <person name="Wang D."/>
            <person name="Zhang A."/>
            <person name="Wang J."/>
        </authorList>
    </citation>
    <scope>NUCLEOTIDE SEQUENCE</scope>
    <source>
        <strain evidence="3">cv. G1812</strain>
    </source>
</reference>
<dbReference type="Proteomes" id="UP000015106">
    <property type="component" value="Chromosome 2"/>
</dbReference>
<name>A0A8R7TCX2_TRIUA</name>
<dbReference type="Gramene" id="TuG1812G0200000874.01.T01">
    <property type="protein sequence ID" value="TuG1812G0200000874.01.T01.cds385035"/>
    <property type="gene ID" value="TuG1812G0200000874.01"/>
</dbReference>
<reference evidence="2" key="2">
    <citation type="submission" date="2018-03" db="EMBL/GenBank/DDBJ databases">
        <title>The Triticum urartu genome reveals the dynamic nature of wheat genome evolution.</title>
        <authorList>
            <person name="Ling H."/>
            <person name="Ma B."/>
            <person name="Shi X."/>
            <person name="Liu H."/>
            <person name="Dong L."/>
            <person name="Sun H."/>
            <person name="Cao Y."/>
            <person name="Gao Q."/>
            <person name="Zheng S."/>
            <person name="Li Y."/>
            <person name="Yu Y."/>
            <person name="Du H."/>
            <person name="Qi M."/>
            <person name="Li Y."/>
            <person name="Yu H."/>
            <person name="Cui Y."/>
            <person name="Wang N."/>
            <person name="Chen C."/>
            <person name="Wu H."/>
            <person name="Zhao Y."/>
            <person name="Zhang J."/>
            <person name="Li Y."/>
            <person name="Zhou W."/>
            <person name="Zhang B."/>
            <person name="Hu W."/>
            <person name="Eijk M."/>
            <person name="Tang J."/>
            <person name="Witsenboer H."/>
            <person name="Zhao S."/>
            <person name="Li Z."/>
            <person name="Zhang A."/>
            <person name="Wang D."/>
            <person name="Liang C."/>
        </authorList>
    </citation>
    <scope>NUCLEOTIDE SEQUENCE [LARGE SCALE GENOMIC DNA]</scope>
    <source>
        <strain evidence="2">cv. G1812</strain>
    </source>
</reference>
<proteinExistence type="predicted"/>
<keyword evidence="1" id="KW-0812">Transmembrane</keyword>
<evidence type="ECO:0008006" key="4">
    <source>
        <dbReference type="Google" id="ProtNLM"/>
    </source>
</evidence>
<evidence type="ECO:0000313" key="2">
    <source>
        <dbReference type="EnsemblPlants" id="TuG1812G0200000874.01.T01.cds385035"/>
    </source>
</evidence>
<organism evidence="2 3">
    <name type="scientific">Triticum urartu</name>
    <name type="common">Red wild einkorn</name>
    <name type="synonym">Crithodium urartu</name>
    <dbReference type="NCBI Taxonomy" id="4572"/>
    <lineage>
        <taxon>Eukaryota</taxon>
        <taxon>Viridiplantae</taxon>
        <taxon>Streptophyta</taxon>
        <taxon>Embryophyta</taxon>
        <taxon>Tracheophyta</taxon>
        <taxon>Spermatophyta</taxon>
        <taxon>Magnoliopsida</taxon>
        <taxon>Liliopsida</taxon>
        <taxon>Poales</taxon>
        <taxon>Poaceae</taxon>
        <taxon>BOP clade</taxon>
        <taxon>Pooideae</taxon>
        <taxon>Triticodae</taxon>
        <taxon>Triticeae</taxon>
        <taxon>Triticinae</taxon>
        <taxon>Triticum</taxon>
    </lineage>
</organism>
<evidence type="ECO:0000313" key="3">
    <source>
        <dbReference type="Proteomes" id="UP000015106"/>
    </source>
</evidence>